<comment type="subcellular location">
    <subcellularLocation>
        <location evidence="1">Endomembrane system</location>
        <topology evidence="1">Peripheral membrane protein</topology>
    </subcellularLocation>
    <subcellularLocation>
        <location evidence="2">Membrane</location>
        <topology evidence="2">Single-pass type IV membrane protein</topology>
    </subcellularLocation>
</comment>
<dbReference type="EMBL" id="LUCH01003618">
    <property type="protein sequence ID" value="KAF5399910.1"/>
    <property type="molecule type" value="Genomic_DNA"/>
</dbReference>
<protein>
    <submittedName>
        <fullName evidence="14">Snare protein syntaxin 1</fullName>
    </submittedName>
</protein>
<accession>A0A8J4WQG8</accession>
<keyword evidence="5 12" id="KW-0812">Transmembrane</keyword>
<dbReference type="InterPro" id="IPR006012">
    <property type="entry name" value="Syntaxin/epimorphin_CS"/>
</dbReference>
<dbReference type="GO" id="GO:0000149">
    <property type="term" value="F:SNARE binding"/>
    <property type="evidence" value="ECO:0007669"/>
    <property type="project" value="TreeGrafter"/>
</dbReference>
<dbReference type="SMART" id="SM00397">
    <property type="entry name" value="t_SNARE"/>
    <property type="match status" value="1"/>
</dbReference>
<dbReference type="CDD" id="cd00179">
    <property type="entry name" value="SynN"/>
    <property type="match status" value="1"/>
</dbReference>
<evidence type="ECO:0000259" key="13">
    <source>
        <dbReference type="PROSITE" id="PS50192"/>
    </source>
</evidence>
<evidence type="ECO:0000256" key="1">
    <source>
        <dbReference type="ARBA" id="ARBA00004184"/>
    </source>
</evidence>
<organism evidence="14 15">
    <name type="scientific">Paragonimus heterotremus</name>
    <dbReference type="NCBI Taxonomy" id="100268"/>
    <lineage>
        <taxon>Eukaryota</taxon>
        <taxon>Metazoa</taxon>
        <taxon>Spiralia</taxon>
        <taxon>Lophotrochozoa</taxon>
        <taxon>Platyhelminthes</taxon>
        <taxon>Trematoda</taxon>
        <taxon>Digenea</taxon>
        <taxon>Plagiorchiida</taxon>
        <taxon>Troglotremata</taxon>
        <taxon>Troglotrematidae</taxon>
        <taxon>Paragonimus</taxon>
    </lineage>
</organism>
<dbReference type="PROSITE" id="PS00914">
    <property type="entry name" value="SYNTAXIN"/>
    <property type="match status" value="1"/>
</dbReference>
<evidence type="ECO:0000256" key="5">
    <source>
        <dbReference type="ARBA" id="ARBA00022692"/>
    </source>
</evidence>
<evidence type="ECO:0000256" key="10">
    <source>
        <dbReference type="SAM" id="Coils"/>
    </source>
</evidence>
<dbReference type="OrthoDB" id="10255013at2759"/>
<feature type="compositionally biased region" description="Basic and acidic residues" evidence="11">
    <location>
        <begin position="1"/>
        <end position="11"/>
    </location>
</feature>
<keyword evidence="7 10" id="KW-0175">Coiled coil</keyword>
<proteinExistence type="inferred from homology"/>
<comment type="caution">
    <text evidence="14">The sequence shown here is derived from an EMBL/GenBank/DDBJ whole genome shotgun (WGS) entry which is preliminary data.</text>
</comment>
<dbReference type="Gene3D" id="1.20.58.70">
    <property type="match status" value="1"/>
</dbReference>
<evidence type="ECO:0000256" key="7">
    <source>
        <dbReference type="ARBA" id="ARBA00023054"/>
    </source>
</evidence>
<dbReference type="GO" id="GO:0012505">
    <property type="term" value="C:endomembrane system"/>
    <property type="evidence" value="ECO:0007669"/>
    <property type="project" value="UniProtKB-SubCell"/>
</dbReference>
<evidence type="ECO:0000256" key="6">
    <source>
        <dbReference type="ARBA" id="ARBA00022989"/>
    </source>
</evidence>
<dbReference type="GO" id="GO:0005886">
    <property type="term" value="C:plasma membrane"/>
    <property type="evidence" value="ECO:0007669"/>
    <property type="project" value="TreeGrafter"/>
</dbReference>
<dbReference type="GO" id="GO:0005484">
    <property type="term" value="F:SNAP receptor activity"/>
    <property type="evidence" value="ECO:0007669"/>
    <property type="project" value="InterPro"/>
</dbReference>
<sequence length="296" mass="34004">MTKDLLEDLRQNDTPAQDNFNPQPFDEPETDSSMGAFLTEVEWIRGMMEKIQGYISQLRIKHSEILSAPQQNEKTKQEIEELTNAIKAAAGQVRIKLKEMEKMINEEEQVADPSLATIRLKRTQLTTITRRFMEIMAGYNKAQTDYRDACKAQIKLKLEIAECPRTDEELEEMLESENPQIFTQGILMDTQQARQNAADIEARHEDILKLEKSIRELHELFLDLAAMVESQSELIDRIEYNVLATKDHVESAKQSTRKAVEYKTKTRKKKIILICVGVGFLLLLAVILIASLVPRR</sequence>
<feature type="coiled-coil region" evidence="10">
    <location>
        <begin position="72"/>
        <end position="110"/>
    </location>
</feature>
<dbReference type="GO" id="GO:0031201">
    <property type="term" value="C:SNARE complex"/>
    <property type="evidence" value="ECO:0007669"/>
    <property type="project" value="TreeGrafter"/>
</dbReference>
<dbReference type="InterPro" id="IPR010989">
    <property type="entry name" value="SNARE"/>
</dbReference>
<evidence type="ECO:0000256" key="11">
    <source>
        <dbReference type="SAM" id="MobiDB-lite"/>
    </source>
</evidence>
<dbReference type="AlphaFoldDB" id="A0A8J4WQG8"/>
<feature type="compositionally biased region" description="Polar residues" evidence="11">
    <location>
        <begin position="12"/>
        <end position="22"/>
    </location>
</feature>
<dbReference type="PANTHER" id="PTHR19957:SF307">
    <property type="entry name" value="PROTEIN SSO1-RELATED"/>
    <property type="match status" value="1"/>
</dbReference>
<dbReference type="InterPro" id="IPR000727">
    <property type="entry name" value="T_SNARE_dom"/>
</dbReference>
<dbReference type="SUPFAM" id="SSF47661">
    <property type="entry name" value="t-snare proteins"/>
    <property type="match status" value="1"/>
</dbReference>
<evidence type="ECO:0000256" key="9">
    <source>
        <dbReference type="RuleBase" id="RU003858"/>
    </source>
</evidence>
<dbReference type="GO" id="GO:0006906">
    <property type="term" value="P:vesicle fusion"/>
    <property type="evidence" value="ECO:0007669"/>
    <property type="project" value="TreeGrafter"/>
</dbReference>
<keyword evidence="15" id="KW-1185">Reference proteome</keyword>
<dbReference type="InterPro" id="IPR045242">
    <property type="entry name" value="Syntaxin"/>
</dbReference>
<dbReference type="GO" id="GO:0006887">
    <property type="term" value="P:exocytosis"/>
    <property type="evidence" value="ECO:0007669"/>
    <property type="project" value="TreeGrafter"/>
</dbReference>
<evidence type="ECO:0000256" key="2">
    <source>
        <dbReference type="ARBA" id="ARBA00004211"/>
    </source>
</evidence>
<evidence type="ECO:0000256" key="3">
    <source>
        <dbReference type="ARBA" id="ARBA00009063"/>
    </source>
</evidence>
<feature type="transmembrane region" description="Helical" evidence="12">
    <location>
        <begin position="271"/>
        <end position="293"/>
    </location>
</feature>
<feature type="region of interest" description="Disordered" evidence="11">
    <location>
        <begin position="1"/>
        <end position="33"/>
    </location>
</feature>
<dbReference type="InterPro" id="IPR006011">
    <property type="entry name" value="Syntaxin_N"/>
</dbReference>
<evidence type="ECO:0000256" key="4">
    <source>
        <dbReference type="ARBA" id="ARBA00022448"/>
    </source>
</evidence>
<feature type="domain" description="T-SNARE coiled-coil homology" evidence="13">
    <location>
        <begin position="197"/>
        <end position="259"/>
    </location>
</feature>
<dbReference type="PROSITE" id="PS50192">
    <property type="entry name" value="T_SNARE"/>
    <property type="match status" value="1"/>
</dbReference>
<dbReference type="PANTHER" id="PTHR19957">
    <property type="entry name" value="SYNTAXIN"/>
    <property type="match status" value="1"/>
</dbReference>
<evidence type="ECO:0000313" key="14">
    <source>
        <dbReference type="EMBL" id="KAF5399910.1"/>
    </source>
</evidence>
<dbReference type="FunFam" id="1.20.5.110:FF:000022">
    <property type="entry name" value="Syntaxin 19"/>
    <property type="match status" value="1"/>
</dbReference>
<keyword evidence="4" id="KW-0813">Transport</keyword>
<dbReference type="GO" id="GO:0048278">
    <property type="term" value="P:vesicle docking"/>
    <property type="evidence" value="ECO:0007669"/>
    <property type="project" value="TreeGrafter"/>
</dbReference>
<keyword evidence="6 12" id="KW-1133">Transmembrane helix</keyword>
<keyword evidence="8 12" id="KW-0472">Membrane</keyword>
<evidence type="ECO:0000256" key="8">
    <source>
        <dbReference type="ARBA" id="ARBA00023136"/>
    </source>
</evidence>
<dbReference type="Pfam" id="PF05739">
    <property type="entry name" value="SNARE"/>
    <property type="match status" value="1"/>
</dbReference>
<dbReference type="FunFam" id="1.20.58.70:FF:000011">
    <property type="entry name" value="Syntaxin 4"/>
    <property type="match status" value="1"/>
</dbReference>
<gene>
    <name evidence="14" type="ORF">PHET_06737</name>
</gene>
<dbReference type="Pfam" id="PF00804">
    <property type="entry name" value="Syntaxin"/>
    <property type="match status" value="1"/>
</dbReference>
<dbReference type="GO" id="GO:0006886">
    <property type="term" value="P:intracellular protein transport"/>
    <property type="evidence" value="ECO:0007669"/>
    <property type="project" value="InterPro"/>
</dbReference>
<dbReference type="Proteomes" id="UP000748531">
    <property type="component" value="Unassembled WGS sequence"/>
</dbReference>
<reference evidence="14" key="1">
    <citation type="submission" date="2019-05" db="EMBL/GenBank/DDBJ databases">
        <title>Annotation for the trematode Paragonimus heterotremus.</title>
        <authorList>
            <person name="Choi Y.-J."/>
        </authorList>
    </citation>
    <scope>NUCLEOTIDE SEQUENCE</scope>
    <source>
        <strain evidence="14">LC</strain>
    </source>
</reference>
<name>A0A8J4WQG8_9TREM</name>
<comment type="similarity">
    <text evidence="3 9">Belongs to the syntaxin family.</text>
</comment>
<dbReference type="Gene3D" id="1.20.5.110">
    <property type="match status" value="1"/>
</dbReference>
<dbReference type="SMART" id="SM00503">
    <property type="entry name" value="SynN"/>
    <property type="match status" value="1"/>
</dbReference>
<evidence type="ECO:0000313" key="15">
    <source>
        <dbReference type="Proteomes" id="UP000748531"/>
    </source>
</evidence>
<evidence type="ECO:0000256" key="12">
    <source>
        <dbReference type="SAM" id="Phobius"/>
    </source>
</evidence>